<dbReference type="PRINTS" id="PR00111">
    <property type="entry name" value="ABHYDROLASE"/>
</dbReference>
<dbReference type="PANTHER" id="PTHR43433:SF10">
    <property type="entry name" value="AB HYDROLASE-1 DOMAIN-CONTAINING PROTEIN"/>
    <property type="match status" value="1"/>
</dbReference>
<dbReference type="Gene3D" id="3.40.50.1820">
    <property type="entry name" value="alpha/beta hydrolase"/>
    <property type="match status" value="1"/>
</dbReference>
<evidence type="ECO:0000313" key="3">
    <source>
        <dbReference type="EMBL" id="SHN83971.1"/>
    </source>
</evidence>
<evidence type="ECO:0000259" key="1">
    <source>
        <dbReference type="Pfam" id="PF00561"/>
    </source>
</evidence>
<dbReference type="InterPro" id="IPR050471">
    <property type="entry name" value="AB_hydrolase"/>
</dbReference>
<dbReference type="Pfam" id="PF08386">
    <property type="entry name" value="Abhydrolase_4"/>
    <property type="match status" value="1"/>
</dbReference>
<dbReference type="SUPFAM" id="SSF53474">
    <property type="entry name" value="alpha/beta-Hydrolases"/>
    <property type="match status" value="1"/>
</dbReference>
<dbReference type="RefSeq" id="WP_084078758.1">
    <property type="nucleotide sequence ID" value="NZ_FRDN01000014.1"/>
</dbReference>
<dbReference type="InterPro" id="IPR029058">
    <property type="entry name" value="AB_hydrolase_fold"/>
</dbReference>
<protein>
    <submittedName>
        <fullName evidence="3">Pimeloyl-ACP methyl ester carboxylesterase</fullName>
    </submittedName>
</protein>
<dbReference type="InterPro" id="IPR013595">
    <property type="entry name" value="Pept_S33_TAP-like_C"/>
</dbReference>
<name>A0A1M7ULS6_9FIRM</name>
<dbReference type="Proteomes" id="UP000184010">
    <property type="component" value="Unassembled WGS sequence"/>
</dbReference>
<dbReference type="AlphaFoldDB" id="A0A1M7ULS6"/>
<sequence length="262" mass="29244">MSEVFVLSDGRKIEYKVYGQEDGYPIIGCHGLAGSVFADGLDELLKELPVRYILIARPGYGKSDFFLMENIARWPEIIDPLLEHLKIDTFDVIGISAGAPYAYALAAAFPDRVKNIFINKGLGAIYKPEILALYPDGIEKVIAIYQKGSLEEIAAQLQETYLSQLTEEHKKIPYIRDSLVGGCLGMAACGKLEFMDWGFNIEDVSQPVLLFHCRDDQEVPFATAEKTMDYLKNAEMIAHDTGGHLSEALMMDMMSRIIAKYS</sequence>
<dbReference type="Pfam" id="PF00561">
    <property type="entry name" value="Abhydrolase_1"/>
    <property type="match status" value="1"/>
</dbReference>
<evidence type="ECO:0000313" key="4">
    <source>
        <dbReference type="Proteomes" id="UP000184010"/>
    </source>
</evidence>
<dbReference type="EMBL" id="FRDN01000014">
    <property type="protein sequence ID" value="SHN83971.1"/>
    <property type="molecule type" value="Genomic_DNA"/>
</dbReference>
<proteinExistence type="predicted"/>
<dbReference type="PANTHER" id="PTHR43433">
    <property type="entry name" value="HYDROLASE, ALPHA/BETA FOLD FAMILY PROTEIN"/>
    <property type="match status" value="1"/>
</dbReference>
<organism evidence="3 4">
    <name type="scientific">Desulfitobacterium chlororespirans DSM 11544</name>
    <dbReference type="NCBI Taxonomy" id="1121395"/>
    <lineage>
        <taxon>Bacteria</taxon>
        <taxon>Bacillati</taxon>
        <taxon>Bacillota</taxon>
        <taxon>Clostridia</taxon>
        <taxon>Eubacteriales</taxon>
        <taxon>Desulfitobacteriaceae</taxon>
        <taxon>Desulfitobacterium</taxon>
    </lineage>
</organism>
<accession>A0A1M7ULS6</accession>
<dbReference type="STRING" id="1121395.SAMN02745215_04121"/>
<reference evidence="4" key="1">
    <citation type="submission" date="2016-12" db="EMBL/GenBank/DDBJ databases">
        <authorList>
            <person name="Varghese N."/>
            <person name="Submissions S."/>
        </authorList>
    </citation>
    <scope>NUCLEOTIDE SEQUENCE [LARGE SCALE GENOMIC DNA]</scope>
    <source>
        <strain evidence="4">DSM 11544</strain>
    </source>
</reference>
<dbReference type="InterPro" id="IPR000073">
    <property type="entry name" value="AB_hydrolase_1"/>
</dbReference>
<feature type="domain" description="AB hydrolase-1" evidence="1">
    <location>
        <begin position="24"/>
        <end position="119"/>
    </location>
</feature>
<evidence type="ECO:0000259" key="2">
    <source>
        <dbReference type="Pfam" id="PF08386"/>
    </source>
</evidence>
<feature type="domain" description="Peptidase S33 tripeptidyl aminopeptidase-like C-terminal" evidence="2">
    <location>
        <begin position="205"/>
        <end position="246"/>
    </location>
</feature>
<keyword evidence="4" id="KW-1185">Reference proteome</keyword>
<gene>
    <name evidence="3" type="ORF">SAMN02745215_04121</name>
</gene>